<dbReference type="PANTHER" id="PTHR13817">
    <property type="entry name" value="TITIN"/>
    <property type="match status" value="1"/>
</dbReference>
<feature type="transmembrane region" description="Helical" evidence="3">
    <location>
        <begin position="234"/>
        <end position="254"/>
    </location>
</feature>
<feature type="domain" description="Fibronectin type-III" evidence="5">
    <location>
        <begin position="1921"/>
        <end position="2017"/>
    </location>
</feature>
<dbReference type="PROSITE" id="PS50835">
    <property type="entry name" value="IG_LIKE"/>
    <property type="match status" value="5"/>
</dbReference>
<evidence type="ECO:0000256" key="1">
    <source>
        <dbReference type="ARBA" id="ARBA00022737"/>
    </source>
</evidence>
<dbReference type="SMART" id="SM00406">
    <property type="entry name" value="IGv"/>
    <property type="match status" value="3"/>
</dbReference>
<feature type="domain" description="Fibronectin type-III" evidence="5">
    <location>
        <begin position="1614"/>
        <end position="1707"/>
    </location>
</feature>
<dbReference type="Gene3D" id="2.60.40.10">
    <property type="entry name" value="Immunoglobulins"/>
    <property type="match status" value="19"/>
</dbReference>
<gene>
    <name evidence="7" type="primary">LOC106468067</name>
</gene>
<dbReference type="PROSITE" id="PS50853">
    <property type="entry name" value="FN3"/>
    <property type="match status" value="13"/>
</dbReference>
<feature type="domain" description="Ig-like" evidence="4">
    <location>
        <begin position="312"/>
        <end position="395"/>
    </location>
</feature>
<feature type="region of interest" description="Disordered" evidence="2">
    <location>
        <begin position="986"/>
        <end position="1009"/>
    </location>
</feature>
<proteinExistence type="predicted"/>
<feature type="domain" description="Fibronectin type-III" evidence="5">
    <location>
        <begin position="1515"/>
        <end position="1610"/>
    </location>
</feature>
<dbReference type="Proteomes" id="UP000694941">
    <property type="component" value="Unplaced"/>
</dbReference>
<evidence type="ECO:0000259" key="4">
    <source>
        <dbReference type="PROSITE" id="PS50835"/>
    </source>
</evidence>
<feature type="transmembrane region" description="Helical" evidence="3">
    <location>
        <begin position="203"/>
        <end position="222"/>
    </location>
</feature>
<feature type="compositionally biased region" description="Pro residues" evidence="2">
    <location>
        <begin position="998"/>
        <end position="1007"/>
    </location>
</feature>
<dbReference type="Pfam" id="PF13927">
    <property type="entry name" value="Ig_3"/>
    <property type="match status" value="3"/>
</dbReference>
<dbReference type="CDD" id="cd00096">
    <property type="entry name" value="Ig"/>
    <property type="match status" value="1"/>
</dbReference>
<dbReference type="InterPro" id="IPR013783">
    <property type="entry name" value="Ig-like_fold"/>
</dbReference>
<dbReference type="InterPro" id="IPR003598">
    <property type="entry name" value="Ig_sub2"/>
</dbReference>
<keyword evidence="3" id="KW-0472">Membrane</keyword>
<evidence type="ECO:0000313" key="6">
    <source>
        <dbReference type="Proteomes" id="UP000694941"/>
    </source>
</evidence>
<feature type="domain" description="Fibronectin type-III" evidence="5">
    <location>
        <begin position="1413"/>
        <end position="1510"/>
    </location>
</feature>
<evidence type="ECO:0000313" key="7">
    <source>
        <dbReference type="RefSeq" id="XP_022252080.1"/>
    </source>
</evidence>
<protein>
    <submittedName>
        <fullName evidence="7">Protein sidekick-like isoform X1</fullName>
    </submittedName>
</protein>
<feature type="domain" description="Ig-like" evidence="4">
    <location>
        <begin position="502"/>
        <end position="595"/>
    </location>
</feature>
<dbReference type="PRINTS" id="PR00014">
    <property type="entry name" value="FNTYPEIII"/>
</dbReference>
<dbReference type="SMART" id="SM00408">
    <property type="entry name" value="IGc2"/>
    <property type="match status" value="6"/>
</dbReference>
<dbReference type="SUPFAM" id="SSF48726">
    <property type="entry name" value="Immunoglobulin"/>
    <property type="match status" value="6"/>
</dbReference>
<feature type="domain" description="Ig-like" evidence="4">
    <location>
        <begin position="600"/>
        <end position="685"/>
    </location>
</feature>
<feature type="domain" description="Fibronectin type-III" evidence="5">
    <location>
        <begin position="897"/>
        <end position="1002"/>
    </location>
</feature>
<feature type="domain" description="Fibronectin type-III" evidence="5">
    <location>
        <begin position="2116"/>
        <end position="2217"/>
    </location>
</feature>
<dbReference type="PANTHER" id="PTHR13817:SF166">
    <property type="entry name" value="NEURONAL IGCAM-RELATED"/>
    <property type="match status" value="1"/>
</dbReference>
<dbReference type="InterPro" id="IPR036179">
    <property type="entry name" value="Ig-like_dom_sf"/>
</dbReference>
<organism evidence="6 7">
    <name type="scientific">Limulus polyphemus</name>
    <name type="common">Atlantic horseshoe crab</name>
    <dbReference type="NCBI Taxonomy" id="6850"/>
    <lineage>
        <taxon>Eukaryota</taxon>
        <taxon>Metazoa</taxon>
        <taxon>Ecdysozoa</taxon>
        <taxon>Arthropoda</taxon>
        <taxon>Chelicerata</taxon>
        <taxon>Merostomata</taxon>
        <taxon>Xiphosura</taxon>
        <taxon>Limulidae</taxon>
        <taxon>Limulus</taxon>
    </lineage>
</organism>
<dbReference type="RefSeq" id="XP_022252080.1">
    <property type="nucleotide sequence ID" value="XM_022396372.1"/>
</dbReference>
<name>A0ABM1T874_LIMPO</name>
<feature type="domain" description="Ig-like" evidence="4">
    <location>
        <begin position="710"/>
        <end position="796"/>
    </location>
</feature>
<keyword evidence="3" id="KW-0812">Transmembrane</keyword>
<feature type="region of interest" description="Disordered" evidence="2">
    <location>
        <begin position="2293"/>
        <end position="2401"/>
    </location>
</feature>
<dbReference type="InterPro" id="IPR036116">
    <property type="entry name" value="FN3_sf"/>
</dbReference>
<feature type="domain" description="Fibronectin type-III" evidence="5">
    <location>
        <begin position="1003"/>
        <end position="1104"/>
    </location>
</feature>
<feature type="domain" description="Ig-like" evidence="4">
    <location>
        <begin position="801"/>
        <end position="890"/>
    </location>
</feature>
<feature type="compositionally biased region" description="Polar residues" evidence="2">
    <location>
        <begin position="2296"/>
        <end position="2308"/>
    </location>
</feature>
<feature type="transmembrane region" description="Helical" evidence="3">
    <location>
        <begin position="2232"/>
        <end position="2255"/>
    </location>
</feature>
<feature type="domain" description="Fibronectin type-III" evidence="5">
    <location>
        <begin position="1813"/>
        <end position="1916"/>
    </location>
</feature>
<feature type="region of interest" description="Disordered" evidence="2">
    <location>
        <begin position="2101"/>
        <end position="2124"/>
    </location>
</feature>
<dbReference type="InterPro" id="IPR003961">
    <property type="entry name" value="FN3_dom"/>
</dbReference>
<accession>A0ABM1T874</accession>
<evidence type="ECO:0000256" key="3">
    <source>
        <dbReference type="SAM" id="Phobius"/>
    </source>
</evidence>
<feature type="compositionally biased region" description="Polar residues" evidence="2">
    <location>
        <begin position="2337"/>
        <end position="2357"/>
    </location>
</feature>
<evidence type="ECO:0000259" key="5">
    <source>
        <dbReference type="PROSITE" id="PS50853"/>
    </source>
</evidence>
<dbReference type="InterPro" id="IPR007110">
    <property type="entry name" value="Ig-like_dom"/>
</dbReference>
<dbReference type="InterPro" id="IPR050964">
    <property type="entry name" value="Striated_Muscle_Regulatory"/>
</dbReference>
<dbReference type="InterPro" id="IPR003599">
    <property type="entry name" value="Ig_sub"/>
</dbReference>
<keyword evidence="1" id="KW-0677">Repeat</keyword>
<dbReference type="InterPro" id="IPR013098">
    <property type="entry name" value="Ig_I-set"/>
</dbReference>
<dbReference type="InterPro" id="IPR013106">
    <property type="entry name" value="Ig_V-set"/>
</dbReference>
<feature type="domain" description="Fibronectin type-III" evidence="5">
    <location>
        <begin position="1712"/>
        <end position="1808"/>
    </location>
</feature>
<keyword evidence="3" id="KW-1133">Transmembrane helix</keyword>
<feature type="region of interest" description="Disordered" evidence="2">
    <location>
        <begin position="1794"/>
        <end position="1815"/>
    </location>
</feature>
<dbReference type="SMART" id="SM00409">
    <property type="entry name" value="IG"/>
    <property type="match status" value="7"/>
</dbReference>
<keyword evidence="6" id="KW-1185">Reference proteome</keyword>
<reference evidence="7" key="1">
    <citation type="submission" date="2025-08" db="UniProtKB">
        <authorList>
            <consortium name="RefSeq"/>
        </authorList>
    </citation>
    <scope>IDENTIFICATION</scope>
    <source>
        <tissue evidence="7">Muscle</tissue>
    </source>
</reference>
<dbReference type="CDD" id="cd00063">
    <property type="entry name" value="FN3"/>
    <property type="match status" value="13"/>
</dbReference>
<feature type="domain" description="Fibronectin type-III" evidence="5">
    <location>
        <begin position="1313"/>
        <end position="1408"/>
    </location>
</feature>
<dbReference type="SMART" id="SM00060">
    <property type="entry name" value="FN3"/>
    <property type="match status" value="13"/>
</dbReference>
<dbReference type="GeneID" id="106468067"/>
<feature type="domain" description="Fibronectin type-III" evidence="5">
    <location>
        <begin position="1109"/>
        <end position="1211"/>
    </location>
</feature>
<evidence type="ECO:0000256" key="2">
    <source>
        <dbReference type="SAM" id="MobiDB-lite"/>
    </source>
</evidence>
<feature type="domain" description="Fibronectin type-III" evidence="5">
    <location>
        <begin position="1215"/>
        <end position="1309"/>
    </location>
</feature>
<feature type="compositionally biased region" description="Polar residues" evidence="2">
    <location>
        <begin position="2104"/>
        <end position="2113"/>
    </location>
</feature>
<feature type="domain" description="Fibronectin type-III" evidence="5">
    <location>
        <begin position="2021"/>
        <end position="2114"/>
    </location>
</feature>
<dbReference type="SUPFAM" id="SSF49265">
    <property type="entry name" value="Fibronectin type III"/>
    <property type="match status" value="7"/>
</dbReference>
<dbReference type="Pfam" id="PF07679">
    <property type="entry name" value="I-set"/>
    <property type="match status" value="3"/>
</dbReference>
<dbReference type="Pfam" id="PF00041">
    <property type="entry name" value="fn3"/>
    <property type="match status" value="13"/>
</dbReference>
<sequence length="2430" mass="269367">MQYDYEGRAVFSQRNRTNLGNAPFMSYSDQPEENSSMFTFCCSSTFSFSPVRENVTFDYCKTVQKSEKQKNNITFKVTKKLGTYLEPNDAVLSRPKKCFKNLNHSDISLNNFTEDTSCVSPLVQDLEQIDSSKLELKCQHILLSNTPVEATLPCAVELYTSSEDKMSKNSNSFYFNGNFKHSFAPLSLFFHSRMSVTHRKYSFLHMLTSLLCFLSVILWNWYLLVLEKFQVRNLYLVIYVYKTVLPIISALFPWKGLRISKQLLIYSSSGSYKKCKYFDRTRFFYCGKGQQWIWFILLLAAHGIEADQQSAPHFVVQPSFAGGIVAAGQGKILQCQAVGIPPPDYRWTKNGIPLGDFSSDPLLRLAPVTKKDSGDYHCVARNAAGAVFSEKTSLTVAYMISDILKENLTVTVEKGQSVVLSPPEVDSVPPPTVTWQRVGQGRLQGKRYFTTSNNSLVILSSKVADSGHYQATLTNTQVGVEATGGFLHIIVNDNNRFEEIPPEIVIPPKDSVFEQGVYPAVLECVVNARPVEELEIIWMKDGVELPQTQISYLSSPWNMSVNLLNVGPMHEGVYECVAQLKDRNNPPVTAKATVTVYVGPTITDPPSPETVSEIGHDVILACGATGNPQPNITWFRDSEKLSKDHTNNRYELLANGSLKISELMTSDSGIFQCVVENSINQVSASTWLHVKTFSSKPTSPRYAVLIPSPPMFMKSPENTTVLDGMDAQISCTADGAPAPNTTWIFNGTDTVHSVGRVQILESGSLLIASVEPEDFGNYTCTRANSRGQISASAYLFVLVRTKITQPPVDTKVILSSTAELQCKVSHDPIVPYIITWYFGNTPLKSRSDGRVQVLEDGTLQIKQARNTDVGTYTCTVKSSGGNESRSARLDVIELPYPPNNVKAELLNTVPKSVNVTWTKAFDGNSPITKYLVQMRIVPEEAAELDLLVPWVTAKVNITGEKRHVTLTNLKPASSYQFRVSAVNGVGEGSPSPATSPIDLPPEPPSSPPVSVLGGARSANSIMLQWQPPPEEDRNGKLLGYIIRYKLAGYLATSWAYLNISNVAQNTFLLQDLIVWQRYEIQVASYNNMGVGVYSDSIYIRTHEGVPQSSPTDLKVEAVNSTAVHIQWLPPDPQLINGINQGYKIEAWTGPSDEKPVKMQRVAPSPIDPLAKQETVMGGLEKYTQYNITVLCFTSAGNGPRSASVQVTTEQDIPEIIGSLKFEDILDSSVRVIWTPPKRNNGILEGYTIKYYIKNQLETALAQNVSADINEVLINKLTPVTAYTFEVFAWTYVGPGPSRMATIQSGIPPVLPGPPSKLAVSNIGATSVMLQFTPGFDGNSSIIKWSVEAQTARNETWGVVYEVADPQATTITVQSLVPFTQYRLRLLATNVVGRSNVSEPTMFFQTLQAPPSHAPYNVTIRAVNANALRVRWTPLRPVEWYGIPRGYNISFRPHVDSLSSYRSVILEDHNENSHVLVALEEFTEYEVYMQAFNDVGSSEPSPLAVERTRESFPSQGPSDVQANVTSSTTIVVEWGEVPKPHQNGIIEGYKVYYGSRSVPFQYKTIEKNNTFTTTLTQLRKYTLYNIQVLAYTRVGDGAVSIPPVSVQTLEDVPGEPSNISFPDVTTTTVRLIWDSPEDPNGEIIAYRVSYRRNSSLEGTTTKDLAATERTLKIFNLDPETYYHFTVTAQTSEGWGKTAHATVLTTNNREAPQAPSAPQISSSQIQSRQVTFSWTPGRDGFAPLRYYTVQVAEGNASWKTIPFKVDPMMNSYTVVNLEPFTSYKFRIQATNDIGSSNWSPESKMAQTLPDAPEDPPRFVTVTPYTPTSIRVKWEPIDGNAWNGDVQNPGYKVEYCLVSTYAVPQSTDCPNKQVIGSKEDTVSIDNLEQDKIYEVKVYAYNDQGNGPPSRPVTVYVGEAVPTGSPQDVKVSVLSSTEIEVSWKPPLEAKQNGDLLGYKIFYKMPDLPNTPEQMEAFPVSTLHFTLVDLKKYTKYSVQILAFNPAGDGPRSPAVLVRTKEDLPGPPGQLMFSDITMTSLNVSWLPPQNPNGEIIGYLATYETVSDDKGASKQVIQKVKSTYLKVNGLGEMLTYTFRVRAETFGYGPETSGNVTTGPQEGSPGTPKSLTLHKTHTSVTLQWRNGRSGAAPILGYLLEFKQLDSDEEGWTTLVSLNSGPQLSYTISYQNLLPSAHYIFRIFARNKYGISLPAISDEPVDTPSELFLEYRQKLPFYREIWFLVMLAAVSVIIIIMVIAVLCVKSKAHLYKREAQKSMQEDHISMNDEGFATFELRQSRRGTLRKNSLSRKSNGTLVSKPPPRPSPGSITYSDDEDIKGYDENGDSSSLTEKPSEISSTDSQATESDQESEPKSFVNHYANVNDTLRQSWRRQRPVKPPSYTDSEPEGSVAVSLNGGHIIMNNMAGSRAPLPGFSSFV</sequence>